<dbReference type="SUPFAM" id="SSF51004">
    <property type="entry name" value="C-terminal (heme d1) domain of cytochrome cd1-nitrite reductase"/>
    <property type="match status" value="1"/>
</dbReference>
<evidence type="ECO:0000313" key="5">
    <source>
        <dbReference type="Proteomes" id="UP000256779"/>
    </source>
</evidence>
<dbReference type="NCBIfam" id="NF038117">
    <property type="entry name" value="choice_anch_I"/>
    <property type="match status" value="1"/>
</dbReference>
<dbReference type="InterPro" id="IPR013783">
    <property type="entry name" value="Ig-like_fold"/>
</dbReference>
<dbReference type="InterPro" id="IPR029052">
    <property type="entry name" value="Metallo-depent_PP-like"/>
</dbReference>
<dbReference type="Pfam" id="PF18962">
    <property type="entry name" value="Por_Secre_tail"/>
    <property type="match status" value="1"/>
</dbReference>
<feature type="domain" description="5'-Nucleotidase C-terminal" evidence="1">
    <location>
        <begin position="1137"/>
        <end position="1307"/>
    </location>
</feature>
<feature type="domain" description="Choice-of-anchor I" evidence="3">
    <location>
        <begin position="334"/>
        <end position="804"/>
    </location>
</feature>
<name>A0A3D9L5P8_MARFU</name>
<evidence type="ECO:0000259" key="2">
    <source>
        <dbReference type="Pfam" id="PF18962"/>
    </source>
</evidence>
<dbReference type="GO" id="GO:0009166">
    <property type="term" value="P:nucleotide catabolic process"/>
    <property type="evidence" value="ECO:0007669"/>
    <property type="project" value="InterPro"/>
</dbReference>
<dbReference type="PANTHER" id="PTHR46928:SF1">
    <property type="entry name" value="MESENCHYME-SPECIFIC CELL SURFACE GLYCOPROTEIN"/>
    <property type="match status" value="1"/>
</dbReference>
<dbReference type="GO" id="GO:0016787">
    <property type="term" value="F:hydrolase activity"/>
    <property type="evidence" value="ECO:0007669"/>
    <property type="project" value="InterPro"/>
</dbReference>
<accession>A0A3D9L5P8</accession>
<evidence type="ECO:0000259" key="3">
    <source>
        <dbReference type="Pfam" id="PF22494"/>
    </source>
</evidence>
<gene>
    <name evidence="4" type="ORF">C7460_10415</name>
</gene>
<evidence type="ECO:0000259" key="1">
    <source>
        <dbReference type="Pfam" id="PF02872"/>
    </source>
</evidence>
<dbReference type="Gene3D" id="3.90.780.10">
    <property type="entry name" value="5'-Nucleotidase, C-terminal domain"/>
    <property type="match status" value="1"/>
</dbReference>
<dbReference type="InterPro" id="IPR026444">
    <property type="entry name" value="Secre_tail"/>
</dbReference>
<comment type="caution">
    <text evidence="4">The sequence shown here is derived from an EMBL/GenBank/DDBJ whole genome shotgun (WGS) entry which is preliminary data.</text>
</comment>
<sequence length="1853" mass="198396">MKKPGGRSSRFLAILIGFFILGLSASYAQTDVSLELFITQEEDAAEEQLESGEIDFASSDLEFGSEFADGGDPQRVGVRFRGLDLPSDAEITSAYIQFTVDENGKNVDPCVQTIYIEDNANASAFTADAKNLTDRSTAETTVSWSIEEGSWSTVGESGQDQRTPDLSGLIASVLNSDEWEAGNAIAFFFEGSGLRTAESAQAGIEGGAPRLVINATIPPAKPEVVREIEDITVRSGWSLSIDVATYFRDLDSELSFEIATPAGDALPAGLSMSGTVLTGMLSEVGYYTLKVTATEEVASGEAESVSQYFGIAVEPEPNRFIEPISSVSLGAFGEGAAEISAFDKGSKKLFVTNAETKNVDIIDLTNVEAPEIVKSIDVTTYGGGVNSVAAYDGLLVAAIEADNKQENGKVVAFDTDGTFQWEVTVGALPDMLTFNEDGTKILVANEGEPSDDYTVDPEGTVSIIDVATKNVTTVDFQAYNGQEAQLFQEGVRVFGPNATVAQDLEPEYITVVGDSAYVALQENNAIAIIAISTGELKDIFGLGFKDHNVAGNGLDVPFDKETIYITTLPVKGMYLPDAISGFRAGGKTYIMTANEGDAREYEDGDFLYTDETKIKDVELDPETFDVDLVNELAGNLKITSAHPDTTADGKYKTLYSFGARSFSIWDAETGTQVYDSGDDLEQITAATNPLYFNSTDDEYALKDRSDDKGPEPEAITYGVIGDKTYAFVGLERQGGIMVYDVTNPAAPEFVEYFNNRNFNVEVSSPAAGDHAPEGLVFVPSADSPNGKNLLIVSNEVSGTVTIYSVGEAQNPYTLAIFHNNDGESALLADTVAIKGHETPAGSVAQFKYMVDSLKAQADAYGFNSLMLSSGDNFLPGQTFNASNANGVFYDAMALDAIDYDAICLGNHDFDFGTSVLADFIAAFTTNKAPYLSANLSFENVPVLKALADADRIVPSTVVEKGGEKIGIVGLTTPEITSISSPGNTTVSTDLVAKAQAEIDALLEADVNKIILISHLQGLEQDKELIPQLSGVDIVIAGGGDELLSNDDQLGAPYKLDAKGPYPIVEQDKDGQDVYIVTTPGNYRFLGHLVVDFDADGKVRRVYDSNPVLVSGKADADLLANAEKPVRDYIEDLVTNIVATSEVDLDFRKPSLRTGETNGGNLFADAMLWQAKQTYADFGTAEPHVAIQNGGGLRIEKIIEKGDFNENLTYEVAAFTNIVSVVEEVAPEVFKSLIEHGVADAPVAVGKFPQIAGFKITYDQGKPAGSRVVSITLDDDTEIVKDGAVVDGAPALNVVTIDFLANGGDGYPFGDLDYTTLGATYQQAFLNYLTAEDGLDSLITSAAYPEGMNERILVDKSPVEAVASISEDFDDACPTPDGWVKYNTESDLQFCSGVGNIKQQFNGYKVGAGTSWVIAPRVKVDEGYILSFDYTNKYDGPAPEFVYSTDYVGYGDPADATWTNLTEVEDTIKVATDGWAHVDHIDISTLGTVSFAFRYTSEGESSGQSISFGFDNFMVAKPTVSVLANIEETFDAEIPADWTAYNEGANLLSYSGSQYVDFNGYSVGYGTSWLVAPKVDYSVGTFEMSFDHVTAFSGPEVEVVFSTDYPGYGSPEFYSWTRLVAATDSANVATKEVDEFENTGAIALDVEEAGFIAFRYTSEGSQGGESIRFRVDSIVVRPSNLNPVASDIDDQLLTEGFGAVTLDLTTYFVDADGDDLTFTASSTEETVVTVSVADATLTLTEAGLGASEISVVASDGNGETTSTFKVTVEALPLEANTDADLGVYPNPTASLVYLPQHNLRFENVSVYSVGGQLMAQAKIQDGIIDLRALKSGIYLLHLSDPNSGETMKVRVVKN</sequence>
<dbReference type="Gene3D" id="2.130.10.10">
    <property type="entry name" value="YVTN repeat-like/Quinoprotein amine dehydrogenase"/>
    <property type="match status" value="1"/>
</dbReference>
<dbReference type="NCBIfam" id="NF038128">
    <property type="entry name" value="choice_anch_J"/>
    <property type="match status" value="2"/>
</dbReference>
<dbReference type="InterPro" id="IPR011048">
    <property type="entry name" value="Haem_d1_sf"/>
</dbReference>
<reference evidence="4 5" key="1">
    <citation type="submission" date="2018-07" db="EMBL/GenBank/DDBJ databases">
        <title>Genomic Encyclopedia of Type Strains, Phase IV (KMG-IV): sequencing the most valuable type-strain genomes for metagenomic binning, comparative biology and taxonomic classification.</title>
        <authorList>
            <person name="Goeker M."/>
        </authorList>
    </citation>
    <scope>NUCLEOTIDE SEQUENCE [LARGE SCALE GENOMIC DNA]</scope>
    <source>
        <strain evidence="4 5">DSM 4134</strain>
    </source>
</reference>
<dbReference type="Gene3D" id="2.60.120.200">
    <property type="match status" value="1"/>
</dbReference>
<evidence type="ECO:0000313" key="4">
    <source>
        <dbReference type="EMBL" id="REE00996.1"/>
    </source>
</evidence>
<dbReference type="PANTHER" id="PTHR46928">
    <property type="entry name" value="MESENCHYME-SPECIFIC CELL SURFACE GLYCOPROTEIN"/>
    <property type="match status" value="1"/>
</dbReference>
<dbReference type="Gene3D" id="3.60.21.10">
    <property type="match status" value="1"/>
</dbReference>
<dbReference type="Pfam" id="PF22494">
    <property type="entry name" value="choice_anch_I"/>
    <property type="match status" value="1"/>
</dbReference>
<protein>
    <submittedName>
        <fullName evidence="4">Putative secreted protein (Por secretion system target)</fullName>
    </submittedName>
</protein>
<dbReference type="Pfam" id="PF05345">
    <property type="entry name" value="He_PIG"/>
    <property type="match status" value="1"/>
</dbReference>
<keyword evidence="5" id="KW-1185">Reference proteome</keyword>
<dbReference type="InterPro" id="IPR055188">
    <property type="entry name" value="Choice_anch_I"/>
</dbReference>
<dbReference type="InterPro" id="IPR008334">
    <property type="entry name" value="5'-Nucleotdase_C"/>
</dbReference>
<dbReference type="InterPro" id="IPR036907">
    <property type="entry name" value="5'-Nucleotdase_C_sf"/>
</dbReference>
<dbReference type="InterPro" id="IPR015943">
    <property type="entry name" value="WD40/YVTN_repeat-like_dom_sf"/>
</dbReference>
<feature type="domain" description="Secretion system C-terminal sorting" evidence="2">
    <location>
        <begin position="1782"/>
        <end position="1847"/>
    </location>
</feature>
<dbReference type="EMBL" id="QREG01000004">
    <property type="protein sequence ID" value="REE00996.1"/>
    <property type="molecule type" value="Genomic_DNA"/>
</dbReference>
<organism evidence="4 5">
    <name type="scientific">Marinoscillum furvescens DSM 4134</name>
    <dbReference type="NCBI Taxonomy" id="1122208"/>
    <lineage>
        <taxon>Bacteria</taxon>
        <taxon>Pseudomonadati</taxon>
        <taxon>Bacteroidota</taxon>
        <taxon>Cytophagia</taxon>
        <taxon>Cytophagales</taxon>
        <taxon>Reichenbachiellaceae</taxon>
        <taxon>Marinoscillum</taxon>
    </lineage>
</organism>
<dbReference type="Proteomes" id="UP000256779">
    <property type="component" value="Unassembled WGS sequence"/>
</dbReference>
<dbReference type="NCBIfam" id="TIGR04183">
    <property type="entry name" value="Por_Secre_tail"/>
    <property type="match status" value="1"/>
</dbReference>
<proteinExistence type="predicted"/>
<dbReference type="Gene3D" id="2.60.40.10">
    <property type="entry name" value="Immunoglobulins"/>
    <property type="match status" value="2"/>
</dbReference>
<dbReference type="InterPro" id="IPR052956">
    <property type="entry name" value="Mesenchyme-surface_protein"/>
</dbReference>
<dbReference type="SUPFAM" id="SSF56300">
    <property type="entry name" value="Metallo-dependent phosphatases"/>
    <property type="match status" value="1"/>
</dbReference>
<dbReference type="Pfam" id="PF02872">
    <property type="entry name" value="5_nucleotid_C"/>
    <property type="match status" value="1"/>
</dbReference>
<dbReference type="RefSeq" id="WP_170147900.1">
    <property type="nucleotide sequence ID" value="NZ_QREG01000004.1"/>
</dbReference>
<dbReference type="SUPFAM" id="SSF55816">
    <property type="entry name" value="5'-nucleotidase (syn. UDP-sugar hydrolase), C-terminal domain"/>
    <property type="match status" value="1"/>
</dbReference>